<dbReference type="EMBL" id="LAZR01017465">
    <property type="protein sequence ID" value="KKM00299.1"/>
    <property type="molecule type" value="Genomic_DNA"/>
</dbReference>
<evidence type="ECO:0000313" key="1">
    <source>
        <dbReference type="EMBL" id="KKM00299.1"/>
    </source>
</evidence>
<comment type="caution">
    <text evidence="1">The sequence shown here is derived from an EMBL/GenBank/DDBJ whole genome shotgun (WGS) entry which is preliminary data.</text>
</comment>
<organism evidence="1">
    <name type="scientific">marine sediment metagenome</name>
    <dbReference type="NCBI Taxonomy" id="412755"/>
    <lineage>
        <taxon>unclassified sequences</taxon>
        <taxon>metagenomes</taxon>
        <taxon>ecological metagenomes</taxon>
    </lineage>
</organism>
<proteinExistence type="predicted"/>
<gene>
    <name evidence="1" type="ORF">LCGC14_1805840</name>
</gene>
<name>A0A0F9GNE1_9ZZZZ</name>
<protein>
    <submittedName>
        <fullName evidence="1">Uncharacterized protein</fullName>
    </submittedName>
</protein>
<reference evidence="1" key="1">
    <citation type="journal article" date="2015" name="Nature">
        <title>Complex archaea that bridge the gap between prokaryotes and eukaryotes.</title>
        <authorList>
            <person name="Spang A."/>
            <person name="Saw J.H."/>
            <person name="Jorgensen S.L."/>
            <person name="Zaremba-Niedzwiedzka K."/>
            <person name="Martijn J."/>
            <person name="Lind A.E."/>
            <person name="van Eijk R."/>
            <person name="Schleper C."/>
            <person name="Guy L."/>
            <person name="Ettema T.J."/>
        </authorList>
    </citation>
    <scope>NUCLEOTIDE SEQUENCE</scope>
</reference>
<dbReference type="AlphaFoldDB" id="A0A0F9GNE1"/>
<accession>A0A0F9GNE1</accession>
<sequence length="94" mass="10648">MMITINQKMSGTGSIHDLSSDQYERRIDMRADYCYAVVLPAYYGDHCTRHRTIGAALSEFGKQRRAGFDPSLLCRSGKSLHVNYWGDLDTNLLS</sequence>